<comment type="caution">
    <text evidence="1">The sequence shown here is derived from an EMBL/GenBank/DDBJ whole genome shotgun (WGS) entry which is preliminary data.</text>
</comment>
<keyword evidence="2" id="KW-1185">Reference proteome</keyword>
<reference evidence="1 2" key="1">
    <citation type="submission" date="2014-12" db="EMBL/GenBank/DDBJ databases">
        <title>Draft genome sequence of Cohnella kolymensis strain B-2846.</title>
        <authorList>
            <person name="Karlyshev A.V."/>
            <person name="Kudryashova E.B."/>
        </authorList>
    </citation>
    <scope>NUCLEOTIDE SEQUENCE [LARGE SCALE GENOMIC DNA]</scope>
    <source>
        <strain evidence="1 2">VKM B-2846</strain>
    </source>
</reference>
<proteinExistence type="predicted"/>
<accession>A0ABR5A1T0</accession>
<sequence>MLNMSPYAFETMLKQQAVQHKRQRLEFSKRSEQKSGSLAASLFQKEGQELENKAYHVLEALLKHENEEIRLRAAAVILESRAYPKRKTELGRKTLPV</sequence>
<dbReference type="RefSeq" id="WP_041064895.1">
    <property type="nucleotide sequence ID" value="NZ_JXAL01000024.1"/>
</dbReference>
<evidence type="ECO:0000313" key="2">
    <source>
        <dbReference type="Proteomes" id="UP000054526"/>
    </source>
</evidence>
<evidence type="ECO:0008006" key="3">
    <source>
        <dbReference type="Google" id="ProtNLM"/>
    </source>
</evidence>
<name>A0ABR5A1T0_9BACL</name>
<protein>
    <recommendedName>
        <fullName evidence="3">HEAT repeat-containing protein</fullName>
    </recommendedName>
</protein>
<dbReference type="EMBL" id="JXAL01000024">
    <property type="protein sequence ID" value="KIL35011.1"/>
    <property type="molecule type" value="Genomic_DNA"/>
</dbReference>
<evidence type="ECO:0000313" key="1">
    <source>
        <dbReference type="EMBL" id="KIL35011.1"/>
    </source>
</evidence>
<dbReference type="Proteomes" id="UP000054526">
    <property type="component" value="Unassembled WGS sequence"/>
</dbReference>
<organism evidence="1 2">
    <name type="scientific">Cohnella kolymensis</name>
    <dbReference type="NCBI Taxonomy" id="1590652"/>
    <lineage>
        <taxon>Bacteria</taxon>
        <taxon>Bacillati</taxon>
        <taxon>Bacillota</taxon>
        <taxon>Bacilli</taxon>
        <taxon>Bacillales</taxon>
        <taxon>Paenibacillaceae</taxon>
        <taxon>Cohnella</taxon>
    </lineage>
</organism>
<gene>
    <name evidence="1" type="ORF">SD71_15135</name>
</gene>